<proteinExistence type="inferred from homology"/>
<dbReference type="Pfam" id="PF02885">
    <property type="entry name" value="Glycos_trans_3N"/>
    <property type="match status" value="1"/>
</dbReference>
<keyword evidence="3 9" id="KW-0328">Glycosyltransferase</keyword>
<comment type="cofactor">
    <cofactor evidence="9">
        <name>Mg(2+)</name>
        <dbReference type="ChEBI" id="CHEBI:18420"/>
    </cofactor>
    <text evidence="9">Binds 2 magnesium ions per monomer.</text>
</comment>
<feature type="binding site" evidence="9">
    <location>
        <position position="108"/>
    </location>
    <ligand>
        <name>anthranilate</name>
        <dbReference type="ChEBI" id="CHEBI:16567"/>
        <label>1</label>
    </ligand>
</feature>
<dbReference type="InterPro" id="IPR017459">
    <property type="entry name" value="Glycosyl_Trfase_fam3_N_dom"/>
</dbReference>
<comment type="similarity">
    <text evidence="9">Belongs to the anthranilate phosphoribosyltransferase family.</text>
</comment>
<feature type="binding site" evidence="9">
    <location>
        <position position="222"/>
    </location>
    <ligand>
        <name>Mg(2+)</name>
        <dbReference type="ChEBI" id="CHEBI:18420"/>
        <label>2</label>
    </ligand>
</feature>
<comment type="function">
    <text evidence="9">Catalyzes the transfer of the phosphoribosyl group of 5-phosphorylribose-1-pyrophosphate (PRPP) to anthranilate to yield N-(5'-phosphoribosyl)-anthranilate (PRA).</text>
</comment>
<keyword evidence="5 9" id="KW-0822">Tryptophan biosynthesis</keyword>
<dbReference type="FunFam" id="3.40.1030.10:FF:000002">
    <property type="entry name" value="Anthranilate phosphoribosyltransferase"/>
    <property type="match status" value="1"/>
</dbReference>
<feature type="domain" description="Glycosyl transferase family 3 N-terminal" evidence="11">
    <location>
        <begin position="10"/>
        <end position="63"/>
    </location>
</feature>
<feature type="binding site" evidence="9">
    <location>
        <position position="163"/>
    </location>
    <ligand>
        <name>anthranilate</name>
        <dbReference type="ChEBI" id="CHEBI:16567"/>
        <label>2</label>
    </ligand>
</feature>
<evidence type="ECO:0000256" key="8">
    <source>
        <dbReference type="ARBA" id="ARBA00061188"/>
    </source>
</evidence>
<evidence type="ECO:0000256" key="5">
    <source>
        <dbReference type="ARBA" id="ARBA00022822"/>
    </source>
</evidence>
<evidence type="ECO:0000259" key="10">
    <source>
        <dbReference type="Pfam" id="PF00591"/>
    </source>
</evidence>
<keyword evidence="6 9" id="KW-0057">Aromatic amino acid biosynthesis</keyword>
<comment type="subunit">
    <text evidence="9">Homodimer.</text>
</comment>
<dbReference type="PANTHER" id="PTHR43285">
    <property type="entry name" value="ANTHRANILATE PHOSPHORIBOSYLTRANSFERASE"/>
    <property type="match status" value="1"/>
</dbReference>
<dbReference type="GeneID" id="90946174"/>
<dbReference type="PANTHER" id="PTHR43285:SF2">
    <property type="entry name" value="ANTHRANILATE PHOSPHORIBOSYLTRANSFERASE"/>
    <property type="match status" value="1"/>
</dbReference>
<dbReference type="GO" id="GO:0000162">
    <property type="term" value="P:L-tryptophan biosynthetic process"/>
    <property type="evidence" value="ECO:0007669"/>
    <property type="project" value="UniProtKB-UniRule"/>
</dbReference>
<dbReference type="EMBL" id="CP121271">
    <property type="protein sequence ID" value="WMC89408.1"/>
    <property type="molecule type" value="Genomic_DNA"/>
</dbReference>
<dbReference type="InterPro" id="IPR000312">
    <property type="entry name" value="Glycosyl_Trfase_fam3"/>
</dbReference>
<organism evidence="12 13">
    <name type="scientific">Streptomyces rochei</name>
    <name type="common">Streptomyces parvullus</name>
    <dbReference type="NCBI Taxonomy" id="1928"/>
    <lineage>
        <taxon>Bacteria</taxon>
        <taxon>Bacillati</taxon>
        <taxon>Actinomycetota</taxon>
        <taxon>Actinomycetes</taxon>
        <taxon>Kitasatosporales</taxon>
        <taxon>Streptomycetaceae</taxon>
        <taxon>Streptomyces</taxon>
        <taxon>Streptomyces rochei group</taxon>
    </lineage>
</organism>
<dbReference type="GO" id="GO:0004048">
    <property type="term" value="F:anthranilate phosphoribosyltransferase activity"/>
    <property type="evidence" value="ECO:0007669"/>
    <property type="project" value="UniProtKB-UniRule"/>
</dbReference>
<feature type="binding site" evidence="9">
    <location>
        <begin position="105"/>
        <end position="113"/>
    </location>
    <ligand>
        <name>5-phospho-alpha-D-ribose 1-diphosphate</name>
        <dbReference type="ChEBI" id="CHEBI:58017"/>
    </ligand>
</feature>
<dbReference type="InterPro" id="IPR036320">
    <property type="entry name" value="Glycosyl_Trfase_fam3_N_dom_sf"/>
</dbReference>
<evidence type="ECO:0000256" key="2">
    <source>
        <dbReference type="ARBA" id="ARBA00022605"/>
    </source>
</evidence>
<sequence length="341" mass="35676">MIEALRTLVRRPLTESEAAEAMRVIMRGEATAAQIAGFALAVTVRGASVDDLAGMARAAQEFATPVPCEGDLLDTCGTGGDGLNTFNISTTSAIVAAACGVRVAKHGNRSASSACGSADVLEELGIRIDLGAEEAAACLDRAGITFLFAPVFHPAFRHTAGPRRELGARTVFNLLGPLCNPSGARLRTLGVPSRDLVEPMTEVLDRLGVRSALVFHSEDGMDELSTGAPAHMVELRDGRRTTHRFDPAEYGLARARPGDLAGGDRAVNAAVVRRVLAGERGPARDVVLLNAAAALRVADLAGTWPDALRLAGSAVDGGAAADLLDRWTRASWRRADVEVPA</sequence>
<dbReference type="Proteomes" id="UP001231701">
    <property type="component" value="Chromosome"/>
</dbReference>
<feature type="binding site" evidence="9">
    <location>
        <position position="89"/>
    </location>
    <ligand>
        <name>Mg(2+)</name>
        <dbReference type="ChEBI" id="CHEBI:18420"/>
        <label>1</label>
    </ligand>
</feature>
<keyword evidence="9" id="KW-0460">Magnesium</keyword>
<feature type="binding site" evidence="9">
    <location>
        <position position="223"/>
    </location>
    <ligand>
        <name>Mg(2+)</name>
        <dbReference type="ChEBI" id="CHEBI:18420"/>
        <label>2</label>
    </ligand>
</feature>
<reference evidence="12" key="1">
    <citation type="submission" date="2023-03" db="EMBL/GenBank/DDBJ databases">
        <title>Borrelidin-producing and root-colonizing Streptomyces rochei is a potent biopesticide for soil-borne oomycete-caused plant diseases.</title>
        <authorList>
            <person name="Zhou D."/>
            <person name="Wang X."/>
            <person name="Navarro-Munoz J.C."/>
            <person name="Li W."/>
            <person name="Li J."/>
            <person name="Jiu M."/>
            <person name="Deng S."/>
            <person name="Ye Y."/>
            <person name="Daly P."/>
            <person name="Wei L."/>
        </authorList>
    </citation>
    <scope>NUCLEOTIDE SEQUENCE</scope>
    <source>
        <strain evidence="12">JK1</strain>
    </source>
</reference>
<keyword evidence="9" id="KW-0479">Metal-binding</keyword>
<evidence type="ECO:0000256" key="4">
    <source>
        <dbReference type="ARBA" id="ARBA00022679"/>
    </source>
</evidence>
<dbReference type="NCBIfam" id="TIGR01245">
    <property type="entry name" value="trpD"/>
    <property type="match status" value="1"/>
</dbReference>
<comment type="catalytic activity">
    <reaction evidence="7 9">
        <text>N-(5-phospho-beta-D-ribosyl)anthranilate + diphosphate = 5-phospho-alpha-D-ribose 1-diphosphate + anthranilate</text>
        <dbReference type="Rhea" id="RHEA:11768"/>
        <dbReference type="ChEBI" id="CHEBI:16567"/>
        <dbReference type="ChEBI" id="CHEBI:18277"/>
        <dbReference type="ChEBI" id="CHEBI:33019"/>
        <dbReference type="ChEBI" id="CHEBI:58017"/>
        <dbReference type="EC" id="2.4.2.18"/>
    </reaction>
</comment>
<dbReference type="GO" id="GO:0000287">
    <property type="term" value="F:magnesium ion binding"/>
    <property type="evidence" value="ECO:0007669"/>
    <property type="project" value="UniProtKB-UniRule"/>
</dbReference>
<feature type="binding site" evidence="9">
    <location>
        <begin position="80"/>
        <end position="81"/>
    </location>
    <ligand>
        <name>5-phospho-alpha-D-ribose 1-diphosphate</name>
        <dbReference type="ChEBI" id="CHEBI:58017"/>
    </ligand>
</feature>
<evidence type="ECO:0000259" key="11">
    <source>
        <dbReference type="Pfam" id="PF02885"/>
    </source>
</evidence>
<evidence type="ECO:0000313" key="13">
    <source>
        <dbReference type="Proteomes" id="UP001231701"/>
    </source>
</evidence>
<name>A0AAX3ZRL6_STRRO</name>
<dbReference type="InterPro" id="IPR005940">
    <property type="entry name" value="Anthranilate_Pribosyl_Tfrase"/>
</dbReference>
<dbReference type="SUPFAM" id="SSF47648">
    <property type="entry name" value="Nucleoside phosphorylase/phosphoribosyltransferase N-terminal domain"/>
    <property type="match status" value="1"/>
</dbReference>
<keyword evidence="2 9" id="KW-0028">Amino-acid biosynthesis</keyword>
<feature type="binding site" evidence="9">
    <location>
        <begin position="87"/>
        <end position="90"/>
    </location>
    <ligand>
        <name>5-phospho-alpha-D-ribose 1-diphosphate</name>
        <dbReference type="ChEBI" id="CHEBI:58017"/>
    </ligand>
</feature>
<evidence type="ECO:0000313" key="12">
    <source>
        <dbReference type="EMBL" id="WMC89408.1"/>
    </source>
</evidence>
<feature type="binding site" evidence="9">
    <location>
        <position position="117"/>
    </location>
    <ligand>
        <name>5-phospho-alpha-D-ribose 1-diphosphate</name>
        <dbReference type="ChEBI" id="CHEBI:58017"/>
    </ligand>
</feature>
<evidence type="ECO:0000256" key="6">
    <source>
        <dbReference type="ARBA" id="ARBA00023141"/>
    </source>
</evidence>
<feature type="binding site" evidence="9">
    <location>
        <position position="77"/>
    </location>
    <ligand>
        <name>anthranilate</name>
        <dbReference type="ChEBI" id="CHEBI:16567"/>
        <label>1</label>
    </ligand>
</feature>
<dbReference type="Pfam" id="PF00591">
    <property type="entry name" value="Glycos_transf_3"/>
    <property type="match status" value="1"/>
</dbReference>
<evidence type="ECO:0000256" key="9">
    <source>
        <dbReference type="HAMAP-Rule" id="MF_00211"/>
    </source>
</evidence>
<dbReference type="SUPFAM" id="SSF52418">
    <property type="entry name" value="Nucleoside phosphorylase/phosphoribosyltransferase catalytic domain"/>
    <property type="match status" value="1"/>
</dbReference>
<dbReference type="Gene3D" id="3.40.1030.10">
    <property type="entry name" value="Nucleoside phosphorylase/phosphoribosyltransferase catalytic domain"/>
    <property type="match status" value="1"/>
</dbReference>
<feature type="domain" description="Glycosyl transferase family 3" evidence="10">
    <location>
        <begin position="70"/>
        <end position="320"/>
    </location>
</feature>
<feature type="binding site" evidence="9">
    <location>
        <position position="223"/>
    </location>
    <ligand>
        <name>Mg(2+)</name>
        <dbReference type="ChEBI" id="CHEBI:18420"/>
        <label>1</label>
    </ligand>
</feature>
<evidence type="ECO:0000256" key="3">
    <source>
        <dbReference type="ARBA" id="ARBA00022676"/>
    </source>
</evidence>
<keyword evidence="4 9" id="KW-0808">Transferase</keyword>
<dbReference type="AlphaFoldDB" id="A0AAX3ZRL6"/>
<gene>
    <name evidence="9 12" type="primary">trpD</name>
    <name evidence="12" type="ORF">P7W03_29080</name>
</gene>
<evidence type="ECO:0000256" key="7">
    <source>
        <dbReference type="ARBA" id="ARBA00052328"/>
    </source>
</evidence>
<dbReference type="Gene3D" id="1.20.970.10">
    <property type="entry name" value="Transferase, Pyrimidine Nucleoside Phosphorylase, Chain C"/>
    <property type="match status" value="1"/>
</dbReference>
<feature type="binding site" evidence="9">
    <location>
        <position position="85"/>
    </location>
    <ligand>
        <name>5-phospho-alpha-D-ribose 1-diphosphate</name>
        <dbReference type="ChEBI" id="CHEBI:58017"/>
    </ligand>
</feature>
<comment type="caution">
    <text evidence="9">Lacks conserved residue(s) required for the propagation of feature annotation.</text>
</comment>
<evidence type="ECO:0000256" key="1">
    <source>
        <dbReference type="ARBA" id="ARBA00004907"/>
    </source>
</evidence>
<dbReference type="GO" id="GO:0005829">
    <property type="term" value="C:cytosol"/>
    <property type="evidence" value="ECO:0007669"/>
    <property type="project" value="TreeGrafter"/>
</dbReference>
<comment type="pathway">
    <text evidence="1 9">Amino-acid biosynthesis; L-tryptophan biosynthesis; L-tryptophan from chorismate: step 2/5.</text>
</comment>
<dbReference type="HAMAP" id="MF_00211">
    <property type="entry name" value="TrpD"/>
    <property type="match status" value="1"/>
</dbReference>
<protein>
    <recommendedName>
        <fullName evidence="9">Anthranilate phosphoribosyltransferase</fullName>
        <ecNumber evidence="9">2.4.2.18</ecNumber>
    </recommendedName>
</protein>
<dbReference type="EC" id="2.4.2.18" evidence="9"/>
<comment type="similarity">
    <text evidence="8">In the C-terminal section; belongs to the anthranilate phosphoribosyltransferase family.</text>
</comment>
<dbReference type="InterPro" id="IPR035902">
    <property type="entry name" value="Nuc_phospho_transferase"/>
</dbReference>
<accession>A0AAX3ZRL6</accession>
<dbReference type="RefSeq" id="WP_306693229.1">
    <property type="nucleotide sequence ID" value="NZ_CP121271.1"/>
</dbReference>
<feature type="binding site" evidence="9">
    <location>
        <position position="77"/>
    </location>
    <ligand>
        <name>5-phospho-alpha-D-ribose 1-diphosphate</name>
        <dbReference type="ChEBI" id="CHEBI:58017"/>
    </ligand>
</feature>